<dbReference type="PROSITE" id="PS51471">
    <property type="entry name" value="FE2OG_OXY"/>
    <property type="match status" value="1"/>
</dbReference>
<gene>
    <name evidence="12" type="ORF">C0039_06850</name>
</gene>
<sequence length="266" mass="29775">MIAALHHQLLVTDLPALPLHGLPAALRNFCQRPTAYREDFQQSRFGKAFDGYSYPGQEDSLNQGPEDQLHSFVLSDFSPALHYPPELQPFLRQHWAELTRAARVIEQRILTELGLEDIARQHEERCGHMLSANYYPPLPAGANAIANIAPQKASALRLSPHPDVSLLTVLFAGIAEDFQYQDSRGLWLDAEPADKVVVFAGELLQWLTDGAIPALNHRVKRGENPGERFSFALFSLPAPGATLVSNAGRHITTEDWYRLHLSQWDN</sequence>
<evidence type="ECO:0000259" key="11">
    <source>
        <dbReference type="PROSITE" id="PS51471"/>
    </source>
</evidence>
<dbReference type="OrthoDB" id="1437565at2"/>
<dbReference type="GO" id="GO:0046872">
    <property type="term" value="F:metal ion binding"/>
    <property type="evidence" value="ECO:0007669"/>
    <property type="project" value="UniProtKB-KW"/>
</dbReference>
<keyword evidence="13" id="KW-1185">Reference proteome</keyword>
<dbReference type="EC" id="1.13.12.19" evidence="3"/>
<keyword evidence="10" id="KW-0479">Metal-binding</keyword>
<comment type="caution">
    <text evidence="12">The sequence shown here is derived from an EMBL/GenBank/DDBJ whole genome shotgun (WGS) entry which is preliminary data.</text>
</comment>
<dbReference type="GO" id="GO:0009693">
    <property type="term" value="P:ethylene biosynthetic process"/>
    <property type="evidence" value="ECO:0007669"/>
    <property type="project" value="UniProtKB-KW"/>
</dbReference>
<keyword evidence="5" id="KW-0266">Ethylene biosynthesis</keyword>
<keyword evidence="10" id="KW-0560">Oxidoreductase</keyword>
<dbReference type="Pfam" id="PF03171">
    <property type="entry name" value="2OG-FeII_Oxy"/>
    <property type="match status" value="1"/>
</dbReference>
<evidence type="ECO:0000256" key="4">
    <source>
        <dbReference type="ARBA" id="ARBA00019045"/>
    </source>
</evidence>
<comment type="similarity">
    <text evidence="10">Belongs to the iron/ascorbate-dependent oxidoreductase family.</text>
</comment>
<evidence type="ECO:0000256" key="1">
    <source>
        <dbReference type="ARBA" id="ARBA00004767"/>
    </source>
</evidence>
<name>A0A2N5X5F4_9GAMM</name>
<dbReference type="RefSeq" id="WP_101517645.1">
    <property type="nucleotide sequence ID" value="NZ_PKUS01000005.1"/>
</dbReference>
<dbReference type="EC" id="1.14.20.7" evidence="2"/>
<dbReference type="Proteomes" id="UP000235005">
    <property type="component" value="Unassembled WGS sequence"/>
</dbReference>
<evidence type="ECO:0000256" key="9">
    <source>
        <dbReference type="ARBA" id="ARBA00049359"/>
    </source>
</evidence>
<dbReference type="InterPro" id="IPR027443">
    <property type="entry name" value="IPNS-like_sf"/>
</dbReference>
<comment type="catalytic activity">
    <reaction evidence="9">
        <text>L-arginine + 2-oxoglutarate + O2 = guanidine + L-glutamate 5-semialdehyde + succinate + CO2</text>
        <dbReference type="Rhea" id="RHEA:31535"/>
        <dbReference type="ChEBI" id="CHEBI:15379"/>
        <dbReference type="ChEBI" id="CHEBI:16526"/>
        <dbReference type="ChEBI" id="CHEBI:16810"/>
        <dbReference type="ChEBI" id="CHEBI:30031"/>
        <dbReference type="ChEBI" id="CHEBI:30087"/>
        <dbReference type="ChEBI" id="CHEBI:32682"/>
        <dbReference type="ChEBI" id="CHEBI:58066"/>
        <dbReference type="EC" id="1.14.20.7"/>
    </reaction>
</comment>
<protein>
    <recommendedName>
        <fullName evidence="4">2-oxoglutarate-dependent ethylene/succinate-forming enzyme</fullName>
        <ecNumber evidence="3">1.13.12.19</ecNumber>
        <ecNumber evidence="2">1.14.20.7</ecNumber>
    </recommendedName>
    <alternativeName>
        <fullName evidence="6">2-oxoglutarate dioxygenase (ethylene-forming)</fullName>
    </alternativeName>
    <alternativeName>
        <fullName evidence="7">2-oxoglutarate/L-arginine monooxygenase/decarboxylase (succinate-forming)</fullName>
    </alternativeName>
</protein>
<evidence type="ECO:0000313" key="13">
    <source>
        <dbReference type="Proteomes" id="UP000235005"/>
    </source>
</evidence>
<dbReference type="PANTHER" id="PTHR47990">
    <property type="entry name" value="2-OXOGLUTARATE (2OG) AND FE(II)-DEPENDENT OXYGENASE SUPERFAMILY PROTEIN-RELATED"/>
    <property type="match status" value="1"/>
</dbReference>
<dbReference type="Gene3D" id="2.60.120.330">
    <property type="entry name" value="B-lactam Antibiotic, Isopenicillin N Synthase, Chain"/>
    <property type="match status" value="1"/>
</dbReference>
<dbReference type="InterPro" id="IPR050231">
    <property type="entry name" value="Iron_ascorbate_oxido_reductase"/>
</dbReference>
<evidence type="ECO:0000256" key="3">
    <source>
        <dbReference type="ARBA" id="ARBA00012531"/>
    </source>
</evidence>
<organism evidence="12 13">
    <name type="scientific">Pseudohalioglobus lutimaris</name>
    <dbReference type="NCBI Taxonomy" id="1737061"/>
    <lineage>
        <taxon>Bacteria</taxon>
        <taxon>Pseudomonadati</taxon>
        <taxon>Pseudomonadota</taxon>
        <taxon>Gammaproteobacteria</taxon>
        <taxon>Cellvibrionales</taxon>
        <taxon>Halieaceae</taxon>
        <taxon>Pseudohalioglobus</taxon>
    </lineage>
</organism>
<accession>A0A2N5X5F4</accession>
<dbReference type="EMBL" id="PKUS01000005">
    <property type="protein sequence ID" value="PLW69718.1"/>
    <property type="molecule type" value="Genomic_DNA"/>
</dbReference>
<dbReference type="GO" id="GO:0102276">
    <property type="term" value="F:2-oxoglutarate oxygenase/decarboxylase (ethylene-forming) activity"/>
    <property type="evidence" value="ECO:0007669"/>
    <property type="project" value="UniProtKB-EC"/>
</dbReference>
<dbReference type="InterPro" id="IPR044861">
    <property type="entry name" value="IPNS-like_FE2OG_OXY"/>
</dbReference>
<evidence type="ECO:0000256" key="5">
    <source>
        <dbReference type="ARBA" id="ARBA00022666"/>
    </source>
</evidence>
<dbReference type="InterPro" id="IPR005123">
    <property type="entry name" value="Oxoglu/Fe-dep_dioxygenase_dom"/>
</dbReference>
<comment type="pathway">
    <text evidence="1">Alkene biosynthesis; ethylene biosynthesis via 2-oxoglutarate.</text>
</comment>
<proteinExistence type="inferred from homology"/>
<evidence type="ECO:0000256" key="7">
    <source>
        <dbReference type="ARBA" id="ARBA00031282"/>
    </source>
</evidence>
<evidence type="ECO:0000256" key="8">
    <source>
        <dbReference type="ARBA" id="ARBA00047725"/>
    </source>
</evidence>
<comment type="catalytic activity">
    <reaction evidence="8">
        <text>2-oxoglutarate + O2 + 2 H(+) = ethene + 3 CO2 + H2O</text>
        <dbReference type="Rhea" id="RHEA:31523"/>
        <dbReference type="ChEBI" id="CHEBI:15377"/>
        <dbReference type="ChEBI" id="CHEBI:15378"/>
        <dbReference type="ChEBI" id="CHEBI:15379"/>
        <dbReference type="ChEBI" id="CHEBI:16526"/>
        <dbReference type="ChEBI" id="CHEBI:16810"/>
        <dbReference type="ChEBI" id="CHEBI:18153"/>
        <dbReference type="EC" id="1.13.12.19"/>
    </reaction>
</comment>
<feature type="domain" description="Fe2OG dioxygenase" evidence="11">
    <location>
        <begin position="126"/>
        <end position="237"/>
    </location>
</feature>
<evidence type="ECO:0000256" key="10">
    <source>
        <dbReference type="RuleBase" id="RU003682"/>
    </source>
</evidence>
<dbReference type="AlphaFoldDB" id="A0A2N5X5F4"/>
<evidence type="ECO:0000313" key="12">
    <source>
        <dbReference type="EMBL" id="PLW69718.1"/>
    </source>
</evidence>
<evidence type="ECO:0000256" key="2">
    <source>
        <dbReference type="ARBA" id="ARBA00012293"/>
    </source>
</evidence>
<evidence type="ECO:0000256" key="6">
    <source>
        <dbReference type="ARBA" id="ARBA00031011"/>
    </source>
</evidence>
<reference evidence="12 13" key="1">
    <citation type="submission" date="2018-01" db="EMBL/GenBank/DDBJ databases">
        <title>The draft genome sequence of Halioglobus lutimaris HF004.</title>
        <authorList>
            <person name="Du Z.-J."/>
            <person name="Shi M.-J."/>
        </authorList>
    </citation>
    <scope>NUCLEOTIDE SEQUENCE [LARGE SCALE GENOMIC DNA]</scope>
    <source>
        <strain evidence="12 13">HF004</strain>
    </source>
</reference>
<keyword evidence="10" id="KW-0408">Iron</keyword>
<dbReference type="SUPFAM" id="SSF51197">
    <property type="entry name" value="Clavaminate synthase-like"/>
    <property type="match status" value="1"/>
</dbReference>